<accession>K9GYT5</accession>
<organism evidence="2 3">
    <name type="scientific">Caenispirillum salinarum AK4</name>
    <dbReference type="NCBI Taxonomy" id="1238182"/>
    <lineage>
        <taxon>Bacteria</taxon>
        <taxon>Pseudomonadati</taxon>
        <taxon>Pseudomonadota</taxon>
        <taxon>Alphaproteobacteria</taxon>
        <taxon>Rhodospirillales</taxon>
        <taxon>Novispirillaceae</taxon>
        <taxon>Caenispirillum</taxon>
    </lineage>
</organism>
<gene>
    <name evidence="2" type="ORF">C882_4416</name>
</gene>
<protein>
    <recommendedName>
        <fullName evidence="1">Glyoxalase-like domain-containing protein</fullName>
    </recommendedName>
</protein>
<dbReference type="eggNOG" id="COG0346">
    <property type="taxonomic scope" value="Bacteria"/>
</dbReference>
<dbReference type="SUPFAM" id="SSF54593">
    <property type="entry name" value="Glyoxalase/Bleomycin resistance protein/Dihydroxybiphenyl dioxygenase"/>
    <property type="match status" value="1"/>
</dbReference>
<dbReference type="EMBL" id="ANHY01000008">
    <property type="protein sequence ID" value="EKV30457.1"/>
    <property type="molecule type" value="Genomic_DNA"/>
</dbReference>
<dbReference type="Proteomes" id="UP000009881">
    <property type="component" value="Unassembled WGS sequence"/>
</dbReference>
<proteinExistence type="predicted"/>
<dbReference type="AlphaFoldDB" id="K9GYT5"/>
<dbReference type="RefSeq" id="WP_009540524.1">
    <property type="nucleotide sequence ID" value="NZ_ANHY01000008.1"/>
</dbReference>
<dbReference type="InterPro" id="IPR041581">
    <property type="entry name" value="Glyoxalase_6"/>
</dbReference>
<sequence length="138" mass="14676">MHVLKSWVRVFCDTKAAEDVIDFYRGLTGGELTLSYGYKERRVRMAGISSPNLSVMVVAGDAAARKPFESVRLTLEVDDLAAVEKAFTYIGGEVLERAEGALFVRHPDGTLAEYVRHGGSAKAAVPAAAADQDGGGAS</sequence>
<dbReference type="Gene3D" id="3.10.180.10">
    <property type="entry name" value="2,3-Dihydroxybiphenyl 1,2-Dioxygenase, domain 1"/>
    <property type="match status" value="1"/>
</dbReference>
<dbReference type="Pfam" id="PF18029">
    <property type="entry name" value="Glyoxalase_6"/>
    <property type="match status" value="1"/>
</dbReference>
<comment type="caution">
    <text evidence="2">The sequence shown here is derived from an EMBL/GenBank/DDBJ whole genome shotgun (WGS) entry which is preliminary data.</text>
</comment>
<dbReference type="STRING" id="1238182.C882_4416"/>
<feature type="domain" description="Glyoxalase-like" evidence="1">
    <location>
        <begin position="10"/>
        <end position="110"/>
    </location>
</feature>
<name>K9GYT5_9PROT</name>
<dbReference type="InterPro" id="IPR029068">
    <property type="entry name" value="Glyas_Bleomycin-R_OHBP_Dase"/>
</dbReference>
<evidence type="ECO:0000313" key="2">
    <source>
        <dbReference type="EMBL" id="EKV30457.1"/>
    </source>
</evidence>
<keyword evidence="3" id="KW-1185">Reference proteome</keyword>
<evidence type="ECO:0000313" key="3">
    <source>
        <dbReference type="Proteomes" id="UP000009881"/>
    </source>
</evidence>
<evidence type="ECO:0000259" key="1">
    <source>
        <dbReference type="Pfam" id="PF18029"/>
    </source>
</evidence>
<dbReference type="OrthoDB" id="9793039at2"/>
<reference evidence="2 3" key="1">
    <citation type="journal article" date="2013" name="Genome Announc.">
        <title>Draft Genome Sequence of an Alphaproteobacterium, Caenispirillum salinarum AK4(T), Isolated from a Solar Saltern.</title>
        <authorList>
            <person name="Khatri I."/>
            <person name="Singh A."/>
            <person name="Korpole S."/>
            <person name="Pinnaka A.K."/>
            <person name="Subramanian S."/>
        </authorList>
    </citation>
    <scope>NUCLEOTIDE SEQUENCE [LARGE SCALE GENOMIC DNA]</scope>
    <source>
        <strain evidence="2 3">AK4</strain>
    </source>
</reference>